<comment type="similarity">
    <text evidence="4">Belongs to the ELP4 family.</text>
</comment>
<evidence type="ECO:0000256" key="6">
    <source>
        <dbReference type="ARBA" id="ARBA00022490"/>
    </source>
</evidence>
<evidence type="ECO:0000256" key="1">
    <source>
        <dbReference type="ARBA" id="ARBA00004123"/>
    </source>
</evidence>
<gene>
    <name evidence="10" type="ORF">MANT1106_LOCUS10653</name>
</gene>
<dbReference type="PANTHER" id="PTHR12896:SF1">
    <property type="entry name" value="ELONGATOR COMPLEX PROTEIN 4"/>
    <property type="match status" value="1"/>
</dbReference>
<evidence type="ECO:0000256" key="2">
    <source>
        <dbReference type="ARBA" id="ARBA00004496"/>
    </source>
</evidence>
<accession>A0A7S0XAC0</accession>
<keyword evidence="6" id="KW-0963">Cytoplasm</keyword>
<dbReference type="GO" id="GO:0008023">
    <property type="term" value="C:transcription elongation factor complex"/>
    <property type="evidence" value="ECO:0007669"/>
    <property type="project" value="TreeGrafter"/>
</dbReference>
<keyword evidence="8" id="KW-0539">Nucleus</keyword>
<dbReference type="AlphaFoldDB" id="A0A7S0XAC0"/>
<dbReference type="GO" id="GO:0002098">
    <property type="term" value="P:tRNA wobble uridine modification"/>
    <property type="evidence" value="ECO:0007669"/>
    <property type="project" value="InterPro"/>
</dbReference>
<reference evidence="10" key="1">
    <citation type="submission" date="2021-01" db="EMBL/GenBank/DDBJ databases">
        <authorList>
            <person name="Corre E."/>
            <person name="Pelletier E."/>
            <person name="Niang G."/>
            <person name="Scheremetjew M."/>
            <person name="Finn R."/>
            <person name="Kale V."/>
            <person name="Holt S."/>
            <person name="Cochrane G."/>
            <person name="Meng A."/>
            <person name="Brown T."/>
            <person name="Cohen L."/>
        </authorList>
    </citation>
    <scope>NUCLEOTIDE SEQUENCE</scope>
    <source>
        <strain evidence="10">SL-175</strain>
    </source>
</reference>
<feature type="region of interest" description="Disordered" evidence="9">
    <location>
        <begin position="120"/>
        <end position="185"/>
    </location>
</feature>
<protein>
    <recommendedName>
        <fullName evidence="5">Elongator complex protein 4</fullName>
    </recommendedName>
</protein>
<sequence>MSRFLRALRGLLRGTRVCAVVVFPVGGVSASAAASLRHAVDAAIDLVSLPSAPSAMEQLLPDPLLCVGLLHVRRLQFPGVVAASPLTKMDTTYALQLRRRRMAIKPLQLAPDDQEGVAGGVTYGGGGIGGSSGGTSGGGGGSSNSSRGSVRRGPGGGDGGTSVKVKSASAGLCGGPPNKTKEFDF</sequence>
<dbReference type="EMBL" id="HBFC01017866">
    <property type="protein sequence ID" value="CAD8707970.1"/>
    <property type="molecule type" value="Transcribed_RNA"/>
</dbReference>
<evidence type="ECO:0000256" key="5">
    <source>
        <dbReference type="ARBA" id="ARBA00020265"/>
    </source>
</evidence>
<evidence type="ECO:0000256" key="7">
    <source>
        <dbReference type="ARBA" id="ARBA00022694"/>
    </source>
</evidence>
<feature type="compositionally biased region" description="Gly residues" evidence="9">
    <location>
        <begin position="120"/>
        <end position="142"/>
    </location>
</feature>
<evidence type="ECO:0000256" key="4">
    <source>
        <dbReference type="ARBA" id="ARBA00007573"/>
    </source>
</evidence>
<comment type="pathway">
    <text evidence="3">tRNA modification; 5-methoxycarbonylmethyl-2-thiouridine-tRNA biosynthesis.</text>
</comment>
<evidence type="ECO:0000313" key="10">
    <source>
        <dbReference type="EMBL" id="CAD8707970.1"/>
    </source>
</evidence>
<dbReference type="UniPathway" id="UPA00988"/>
<dbReference type="GO" id="GO:0033588">
    <property type="term" value="C:elongator holoenzyme complex"/>
    <property type="evidence" value="ECO:0007669"/>
    <property type="project" value="InterPro"/>
</dbReference>
<comment type="subcellular location">
    <subcellularLocation>
        <location evidence="2">Cytoplasm</location>
    </subcellularLocation>
    <subcellularLocation>
        <location evidence="1">Nucleus</location>
    </subcellularLocation>
</comment>
<dbReference type="Pfam" id="PF05625">
    <property type="entry name" value="PAXNEB"/>
    <property type="match status" value="1"/>
</dbReference>
<evidence type="ECO:0000256" key="3">
    <source>
        <dbReference type="ARBA" id="ARBA00005043"/>
    </source>
</evidence>
<proteinExistence type="inferred from homology"/>
<dbReference type="GO" id="GO:0005737">
    <property type="term" value="C:cytoplasm"/>
    <property type="evidence" value="ECO:0007669"/>
    <property type="project" value="UniProtKB-SubCell"/>
</dbReference>
<evidence type="ECO:0000256" key="9">
    <source>
        <dbReference type="SAM" id="MobiDB-lite"/>
    </source>
</evidence>
<dbReference type="InterPro" id="IPR008728">
    <property type="entry name" value="Elongator_complex_protein_4"/>
</dbReference>
<feature type="compositionally biased region" description="Low complexity" evidence="9">
    <location>
        <begin position="143"/>
        <end position="152"/>
    </location>
</feature>
<dbReference type="InterPro" id="IPR027417">
    <property type="entry name" value="P-loop_NTPase"/>
</dbReference>
<keyword evidence="7" id="KW-0819">tRNA processing</keyword>
<organism evidence="10">
    <name type="scientific">Mantoniella antarctica</name>
    <dbReference type="NCBI Taxonomy" id="81844"/>
    <lineage>
        <taxon>Eukaryota</taxon>
        <taxon>Viridiplantae</taxon>
        <taxon>Chlorophyta</taxon>
        <taxon>Mamiellophyceae</taxon>
        <taxon>Mamiellales</taxon>
        <taxon>Mamiellaceae</taxon>
        <taxon>Mantoniella</taxon>
    </lineage>
</organism>
<dbReference type="Gene3D" id="3.40.50.300">
    <property type="entry name" value="P-loop containing nucleotide triphosphate hydrolases"/>
    <property type="match status" value="1"/>
</dbReference>
<evidence type="ECO:0000256" key="8">
    <source>
        <dbReference type="ARBA" id="ARBA00023242"/>
    </source>
</evidence>
<name>A0A7S0XAC0_9CHLO</name>
<dbReference type="PANTHER" id="PTHR12896">
    <property type="entry name" value="PAX6 NEIGHBOR PROTEIN PAXNEB"/>
    <property type="match status" value="1"/>
</dbReference>